<organism evidence="1 2">
    <name type="scientific">Stackebrandtia albiflava</name>
    <dbReference type="NCBI Taxonomy" id="406432"/>
    <lineage>
        <taxon>Bacteria</taxon>
        <taxon>Bacillati</taxon>
        <taxon>Actinomycetota</taxon>
        <taxon>Actinomycetes</taxon>
        <taxon>Glycomycetales</taxon>
        <taxon>Glycomycetaceae</taxon>
        <taxon>Stackebrandtia</taxon>
    </lineage>
</organism>
<sequence length="147" mass="16641">MASKQLFKDTVKALALGDADRAMELDERISSEDRGDYFIYLSAVMAGAIEHHFANDHSREAIARFAEELRYEFRNATPPVKPLVIEAVVRAFYGEDHLLDDVSNDDQILAAYPIIRSITYRSEHMRSNLDKYLADAAMLADQWGSQA</sequence>
<evidence type="ECO:0000313" key="1">
    <source>
        <dbReference type="EMBL" id="TWJ08194.1"/>
    </source>
</evidence>
<name>A0A562URG0_9ACTN</name>
<dbReference type="OrthoDB" id="5192868at2"/>
<evidence type="ECO:0000313" key="2">
    <source>
        <dbReference type="Proteomes" id="UP000321617"/>
    </source>
</evidence>
<dbReference type="Proteomes" id="UP000321617">
    <property type="component" value="Unassembled WGS sequence"/>
</dbReference>
<gene>
    <name evidence="1" type="ORF">LX16_4415</name>
</gene>
<reference evidence="1 2" key="1">
    <citation type="journal article" date="2013" name="Stand. Genomic Sci.">
        <title>Genomic Encyclopedia of Type Strains, Phase I: The one thousand microbial genomes (KMG-I) project.</title>
        <authorList>
            <person name="Kyrpides N.C."/>
            <person name="Woyke T."/>
            <person name="Eisen J.A."/>
            <person name="Garrity G."/>
            <person name="Lilburn T.G."/>
            <person name="Beck B.J."/>
            <person name="Whitman W.B."/>
            <person name="Hugenholtz P."/>
            <person name="Klenk H.P."/>
        </authorList>
    </citation>
    <scope>NUCLEOTIDE SEQUENCE [LARGE SCALE GENOMIC DNA]</scope>
    <source>
        <strain evidence="1 2">DSM 45044</strain>
    </source>
</reference>
<keyword evidence="2" id="KW-1185">Reference proteome</keyword>
<protein>
    <submittedName>
        <fullName evidence="1">Uncharacterized protein</fullName>
    </submittedName>
</protein>
<proteinExistence type="predicted"/>
<dbReference type="RefSeq" id="WP_147142460.1">
    <property type="nucleotide sequence ID" value="NZ_BAABIJ010000004.1"/>
</dbReference>
<accession>A0A562URG0</accession>
<dbReference type="EMBL" id="VLLL01000008">
    <property type="protein sequence ID" value="TWJ08194.1"/>
    <property type="molecule type" value="Genomic_DNA"/>
</dbReference>
<comment type="caution">
    <text evidence="1">The sequence shown here is derived from an EMBL/GenBank/DDBJ whole genome shotgun (WGS) entry which is preliminary data.</text>
</comment>
<dbReference type="AlphaFoldDB" id="A0A562URG0"/>